<accession>A0ABW9DIH1</accession>
<name>A0ABW9DIH1_9BURK</name>
<comment type="caution">
    <text evidence="1">The sequence shown here is derived from an EMBL/GenBank/DDBJ whole genome shotgun (WGS) entry which is preliminary data.</text>
</comment>
<dbReference type="Proteomes" id="UP001629367">
    <property type="component" value="Unassembled WGS sequence"/>
</dbReference>
<organism evidence="1 2">
    <name type="scientific">Paraburkholderia dilworthii</name>
    <dbReference type="NCBI Taxonomy" id="948106"/>
    <lineage>
        <taxon>Bacteria</taxon>
        <taxon>Pseudomonadati</taxon>
        <taxon>Pseudomonadota</taxon>
        <taxon>Betaproteobacteria</taxon>
        <taxon>Burkholderiales</taxon>
        <taxon>Burkholderiaceae</taxon>
        <taxon>Paraburkholderia</taxon>
    </lineage>
</organism>
<gene>
    <name evidence="1" type="ORF">PQQ68_34620</name>
</gene>
<dbReference type="EMBL" id="JAQQBZ010000043">
    <property type="protein sequence ID" value="MFM0598180.1"/>
    <property type="molecule type" value="Genomic_DNA"/>
</dbReference>
<keyword evidence="2" id="KW-1185">Reference proteome</keyword>
<dbReference type="RefSeq" id="WP_408219634.1">
    <property type="nucleotide sequence ID" value="NZ_JAQQBZ010000043.1"/>
</dbReference>
<evidence type="ECO:0000313" key="2">
    <source>
        <dbReference type="Proteomes" id="UP001629367"/>
    </source>
</evidence>
<evidence type="ECO:0000313" key="1">
    <source>
        <dbReference type="EMBL" id="MFM0598180.1"/>
    </source>
</evidence>
<reference evidence="1 2" key="1">
    <citation type="journal article" date="2024" name="Chem. Sci.">
        <title>Discovery of megapolipeptins by genome mining of a Burkholderiales bacteria collection.</title>
        <authorList>
            <person name="Paulo B.S."/>
            <person name="Recchia M.J.J."/>
            <person name="Lee S."/>
            <person name="Fergusson C.H."/>
            <person name="Romanowski S.B."/>
            <person name="Hernandez A."/>
            <person name="Krull N."/>
            <person name="Liu D.Y."/>
            <person name="Cavanagh H."/>
            <person name="Bos A."/>
            <person name="Gray C.A."/>
            <person name="Murphy B.T."/>
            <person name="Linington R.G."/>
            <person name="Eustaquio A.S."/>
        </authorList>
    </citation>
    <scope>NUCLEOTIDE SEQUENCE [LARGE SCALE GENOMIC DNA]</scope>
    <source>
        <strain evidence="1 2">RL17-335-BIF-A</strain>
    </source>
</reference>
<sequence>MGQREALRRLLLFVVLTKDDAAGLADMPGDIVPMDEVSARFNAQAIVAA</sequence>
<protein>
    <submittedName>
        <fullName evidence="1">Uncharacterized protein</fullName>
    </submittedName>
</protein>
<proteinExistence type="predicted"/>